<evidence type="ECO:0000259" key="1">
    <source>
        <dbReference type="Pfam" id="PF09346"/>
    </source>
</evidence>
<organism evidence="2 3">
    <name type="scientific">Chthoniobacter flavus Ellin428</name>
    <dbReference type="NCBI Taxonomy" id="497964"/>
    <lineage>
        <taxon>Bacteria</taxon>
        <taxon>Pseudomonadati</taxon>
        <taxon>Verrucomicrobiota</taxon>
        <taxon>Spartobacteria</taxon>
        <taxon>Chthoniobacterales</taxon>
        <taxon>Chthoniobacteraceae</taxon>
        <taxon>Chthoniobacter</taxon>
    </lineage>
</organism>
<dbReference type="InParanoid" id="B4D1B1"/>
<dbReference type="STRING" id="497964.CfE428DRAFT_2699"/>
<dbReference type="AlphaFoldDB" id="B4D1B1"/>
<proteinExistence type="predicted"/>
<dbReference type="InterPro" id="IPR037883">
    <property type="entry name" value="Knr4/Smi1-like_sf"/>
</dbReference>
<name>B4D1B1_9BACT</name>
<evidence type="ECO:0000313" key="3">
    <source>
        <dbReference type="Proteomes" id="UP000005824"/>
    </source>
</evidence>
<gene>
    <name evidence="2" type="ORF">CfE428DRAFT_2699</name>
</gene>
<dbReference type="Gene3D" id="3.40.1580.10">
    <property type="entry name" value="SMI1/KNR4-like"/>
    <property type="match status" value="1"/>
</dbReference>
<keyword evidence="3" id="KW-1185">Reference proteome</keyword>
<dbReference type="Pfam" id="PF09346">
    <property type="entry name" value="SMI1_KNR4"/>
    <property type="match status" value="1"/>
</dbReference>
<protein>
    <recommendedName>
        <fullName evidence="1">Knr4/Smi1-like domain-containing protein</fullName>
    </recommendedName>
</protein>
<accession>B4D1B1</accession>
<dbReference type="RefSeq" id="WP_006980024.1">
    <property type="nucleotide sequence ID" value="NZ_ABVL01000007.1"/>
</dbReference>
<dbReference type="InterPro" id="IPR018958">
    <property type="entry name" value="Knr4/Smi1-like_dom"/>
</dbReference>
<dbReference type="Proteomes" id="UP000005824">
    <property type="component" value="Unassembled WGS sequence"/>
</dbReference>
<feature type="domain" description="Knr4/Smi1-like" evidence="1">
    <location>
        <begin position="54"/>
        <end position="176"/>
    </location>
</feature>
<dbReference type="EMBL" id="ABVL01000007">
    <property type="protein sequence ID" value="EDY19523.1"/>
    <property type="molecule type" value="Genomic_DNA"/>
</dbReference>
<comment type="caution">
    <text evidence="2">The sequence shown here is derived from an EMBL/GenBank/DDBJ whole genome shotgun (WGS) entry which is preliminary data.</text>
</comment>
<dbReference type="SUPFAM" id="SSF160631">
    <property type="entry name" value="SMI1/KNR4-like"/>
    <property type="match status" value="1"/>
</dbReference>
<evidence type="ECO:0000313" key="2">
    <source>
        <dbReference type="EMBL" id="EDY19523.1"/>
    </source>
</evidence>
<dbReference type="eggNOG" id="ENOG50334E6">
    <property type="taxonomic scope" value="Bacteria"/>
</dbReference>
<sequence length="237" mass="27203">MSSPAVTNYVDAAIANLRRHNFMRTPEELPEAMRDPSIEAWDDWVGWKPIESTVTGGDLDALEQETGLAYPPLYREFLQYRHFVNLTEVGVRFEPHLCGEWRDTLRQAYFESWPRERILDAGLIPFGADTFMDPGSVCFDTRRRVADGDCPVVFWDHEWMGTDKEIRPLFSNSRKMFECLERMASADLNFIYHDESEDAALLPRKQELLAQFLAIDPAGAGGEAREYWTGWGVAPMT</sequence>
<reference evidence="2 3" key="1">
    <citation type="journal article" date="2011" name="J. Bacteriol.">
        <title>Genome sequence of Chthoniobacter flavus Ellin428, an aerobic heterotrophic soil bacterium.</title>
        <authorList>
            <person name="Kant R."/>
            <person name="van Passel M.W."/>
            <person name="Palva A."/>
            <person name="Lucas S."/>
            <person name="Lapidus A."/>
            <person name="Glavina Del Rio T."/>
            <person name="Dalin E."/>
            <person name="Tice H."/>
            <person name="Bruce D."/>
            <person name="Goodwin L."/>
            <person name="Pitluck S."/>
            <person name="Larimer F.W."/>
            <person name="Land M.L."/>
            <person name="Hauser L."/>
            <person name="Sangwan P."/>
            <person name="de Vos W.M."/>
            <person name="Janssen P.H."/>
            <person name="Smidt H."/>
        </authorList>
    </citation>
    <scope>NUCLEOTIDE SEQUENCE [LARGE SCALE GENOMIC DNA]</scope>
    <source>
        <strain evidence="2 3">Ellin428</strain>
    </source>
</reference>